<dbReference type="OrthoDB" id="28649at2"/>
<protein>
    <recommendedName>
        <fullName evidence="2">Ice-binding protein C-terminal domain-containing protein</fullName>
    </recommendedName>
</protein>
<keyword evidence="1" id="KW-0732">Signal</keyword>
<dbReference type="HOGENOM" id="CLU_1179750_0_0_4"/>
<reference evidence="4" key="1">
    <citation type="submission" date="2009-05" db="EMBL/GenBank/DDBJ databases">
        <title>Complete sequence of chromosome of Thauera sp. MZ1T.</title>
        <authorList>
            <consortium name="US DOE Joint Genome Institute"/>
            <person name="Lucas S."/>
            <person name="Copeland A."/>
            <person name="Lapidus A."/>
            <person name="Glavina del Rio T."/>
            <person name="Dalin E."/>
            <person name="Tice H."/>
            <person name="Bruce D."/>
            <person name="Goodwin L."/>
            <person name="Pitluck S."/>
            <person name="Sims D."/>
            <person name="Brettin T."/>
            <person name="Detter J.C."/>
            <person name="Han C."/>
            <person name="Larimer F."/>
            <person name="Land M."/>
            <person name="Hauser L."/>
            <person name="Kyrpides N."/>
            <person name="Mikhailova N."/>
            <person name="Sayler G.S."/>
        </authorList>
    </citation>
    <scope>NUCLEOTIDE SEQUENCE [LARGE SCALE GENOMIC DNA]</scope>
    <source>
        <strain evidence="4">MZ1T</strain>
    </source>
</reference>
<organism evidence="3 4">
    <name type="scientific">Thauera aminoaromatica</name>
    <dbReference type="NCBI Taxonomy" id="164330"/>
    <lineage>
        <taxon>Bacteria</taxon>
        <taxon>Pseudomonadati</taxon>
        <taxon>Pseudomonadota</taxon>
        <taxon>Betaproteobacteria</taxon>
        <taxon>Rhodocyclales</taxon>
        <taxon>Zoogloeaceae</taxon>
        <taxon>Thauera</taxon>
    </lineage>
</organism>
<feature type="domain" description="Ice-binding protein C-terminal" evidence="2">
    <location>
        <begin position="211"/>
        <end position="233"/>
    </location>
</feature>
<evidence type="ECO:0000259" key="2">
    <source>
        <dbReference type="Pfam" id="PF07589"/>
    </source>
</evidence>
<evidence type="ECO:0000256" key="1">
    <source>
        <dbReference type="SAM" id="SignalP"/>
    </source>
</evidence>
<proteinExistence type="predicted"/>
<dbReference type="NCBIfam" id="TIGR02595">
    <property type="entry name" value="PEP_CTERM"/>
    <property type="match status" value="1"/>
</dbReference>
<evidence type="ECO:0000313" key="3">
    <source>
        <dbReference type="EMBL" id="ACK53363.1"/>
    </source>
</evidence>
<keyword evidence="4" id="KW-1185">Reference proteome</keyword>
<sequence>MSASLPRLLTTLAAIGGLAAAGTAHASLINGGFETGTGTPFVADANWALFNESAVPGWETTATDNQIEIWGNNFSSVSGGPVPAYEGRQFAEINATQFATLYQDVFGIATGSVVGFEFAHRGRSGVDTMRMMITDLGLDNLLGGGDDTVLFSKNYSTGNTAWAFYTSAGEAPISALGNATRFSYQAISTANGSPSVGNFIDAADFGVGVQAVPEPASIALIALGLAGLGLRRKRA</sequence>
<dbReference type="InterPro" id="IPR013424">
    <property type="entry name" value="Ice-binding_C"/>
</dbReference>
<name>C4ZMV1_THASP</name>
<evidence type="ECO:0000313" key="4">
    <source>
        <dbReference type="Proteomes" id="UP000002186"/>
    </source>
</evidence>
<dbReference type="STRING" id="85643.Tmz1t_0590"/>
<dbReference type="RefSeq" id="WP_004321171.1">
    <property type="nucleotide sequence ID" value="NC_011662.2"/>
</dbReference>
<dbReference type="eggNOG" id="COG3291">
    <property type="taxonomic scope" value="Bacteria"/>
</dbReference>
<accession>C4ZMV1</accession>
<dbReference type="AlphaFoldDB" id="C4ZMV1"/>
<dbReference type="EMBL" id="CP001281">
    <property type="protein sequence ID" value="ACK53363.1"/>
    <property type="molecule type" value="Genomic_DNA"/>
</dbReference>
<dbReference type="KEGG" id="tmz:Tmz1t_0590"/>
<dbReference type="Proteomes" id="UP000002186">
    <property type="component" value="Chromosome"/>
</dbReference>
<dbReference type="Pfam" id="PF07589">
    <property type="entry name" value="PEP-CTERM"/>
    <property type="match status" value="1"/>
</dbReference>
<feature type="chain" id="PRO_5002945464" description="Ice-binding protein C-terminal domain-containing protein" evidence="1">
    <location>
        <begin position="27"/>
        <end position="235"/>
    </location>
</feature>
<feature type="signal peptide" evidence="1">
    <location>
        <begin position="1"/>
        <end position="26"/>
    </location>
</feature>
<gene>
    <name evidence="3" type="ordered locus">Tmz1t_0590</name>
</gene>
<dbReference type="Gene3D" id="2.60.120.260">
    <property type="entry name" value="Galactose-binding domain-like"/>
    <property type="match status" value="1"/>
</dbReference>
<reference evidence="3 4" key="2">
    <citation type="journal article" date="2012" name="Stand. Genomic Sci.">
        <title>Complete genome sequence of Thauera aminoaromatica strain MZ1T.</title>
        <authorList>
            <person name="Jiang K."/>
            <person name="Sanseverino J."/>
            <person name="Chauhan A."/>
            <person name="Lucas S."/>
            <person name="Copeland A."/>
            <person name="Lapidus A."/>
            <person name="Del Rio T.G."/>
            <person name="Dalin E."/>
            <person name="Tice H."/>
            <person name="Bruce D."/>
            <person name="Goodwin L."/>
            <person name="Pitluck S."/>
            <person name="Sims D."/>
            <person name="Brettin T."/>
            <person name="Detter J.C."/>
            <person name="Han C."/>
            <person name="Chang Y.J."/>
            <person name="Larimer F."/>
            <person name="Land M."/>
            <person name="Hauser L."/>
            <person name="Kyrpides N.C."/>
            <person name="Mikhailova N."/>
            <person name="Moser S."/>
            <person name="Jegier P."/>
            <person name="Close D."/>
            <person name="Debruyn J.M."/>
            <person name="Wang Y."/>
            <person name="Layton A.C."/>
            <person name="Allen M.S."/>
            <person name="Sayler G.S."/>
        </authorList>
    </citation>
    <scope>NUCLEOTIDE SEQUENCE [LARGE SCALE GENOMIC DNA]</scope>
    <source>
        <strain evidence="3 4">MZ1T</strain>
    </source>
</reference>